<feature type="domain" description="Methyltransferase small" evidence="6">
    <location>
        <begin position="79"/>
        <end position="189"/>
    </location>
</feature>
<gene>
    <name evidence="5 7" type="primary">prmC</name>
    <name evidence="7" type="ORF">DFK10_02795</name>
</gene>
<dbReference type="NCBIfam" id="TIGR00536">
    <property type="entry name" value="hemK_fam"/>
    <property type="match status" value="1"/>
</dbReference>
<dbReference type="InterPro" id="IPR007848">
    <property type="entry name" value="Small_mtfrase_dom"/>
</dbReference>
<protein>
    <recommendedName>
        <fullName evidence="5">Release factor glutamine methyltransferase</fullName>
        <shortName evidence="5">RF MTase</shortName>
        <ecNumber evidence="5">2.1.1.297</ecNumber>
    </recommendedName>
    <alternativeName>
        <fullName evidence="5">N5-glutamine methyltransferase PrmC</fullName>
    </alternativeName>
    <alternativeName>
        <fullName evidence="5">Protein-(glutamine-N5) MTase PrmC</fullName>
    </alternativeName>
    <alternativeName>
        <fullName evidence="5">Protein-glutamine N-methyltransferase PrmC</fullName>
    </alternativeName>
</protein>
<evidence type="ECO:0000256" key="3">
    <source>
        <dbReference type="ARBA" id="ARBA00022691"/>
    </source>
</evidence>
<accession>A0A2V1P777</accession>
<feature type="binding site" evidence="5">
    <location>
        <position position="118"/>
    </location>
    <ligand>
        <name>S-adenosyl-L-methionine</name>
        <dbReference type="ChEBI" id="CHEBI:59789"/>
    </ligand>
</feature>
<dbReference type="OrthoDB" id="9800643at2"/>
<comment type="catalytic activity">
    <reaction evidence="4 5">
        <text>L-glutaminyl-[peptide chain release factor] + S-adenosyl-L-methionine = N(5)-methyl-L-glutaminyl-[peptide chain release factor] + S-adenosyl-L-homocysteine + H(+)</text>
        <dbReference type="Rhea" id="RHEA:42896"/>
        <dbReference type="Rhea" id="RHEA-COMP:10271"/>
        <dbReference type="Rhea" id="RHEA-COMP:10272"/>
        <dbReference type="ChEBI" id="CHEBI:15378"/>
        <dbReference type="ChEBI" id="CHEBI:30011"/>
        <dbReference type="ChEBI" id="CHEBI:57856"/>
        <dbReference type="ChEBI" id="CHEBI:59789"/>
        <dbReference type="ChEBI" id="CHEBI:61891"/>
        <dbReference type="EC" id="2.1.1.297"/>
    </reaction>
</comment>
<feature type="binding site" evidence="5">
    <location>
        <position position="161"/>
    </location>
    <ligand>
        <name>S-adenosyl-L-methionine</name>
        <dbReference type="ChEBI" id="CHEBI:59789"/>
    </ligand>
</feature>
<keyword evidence="8" id="KW-1185">Reference proteome</keyword>
<dbReference type="EC" id="2.1.1.297" evidence="5"/>
<dbReference type="CDD" id="cd02440">
    <property type="entry name" value="AdoMet_MTases"/>
    <property type="match status" value="1"/>
</dbReference>
<feature type="binding site" evidence="5">
    <location>
        <position position="147"/>
    </location>
    <ligand>
        <name>S-adenosyl-L-methionine</name>
        <dbReference type="ChEBI" id="CHEBI:59789"/>
    </ligand>
</feature>
<dbReference type="EMBL" id="QETF01000002">
    <property type="protein sequence ID" value="PWG18196.1"/>
    <property type="molecule type" value="Genomic_DNA"/>
</dbReference>
<evidence type="ECO:0000256" key="5">
    <source>
        <dbReference type="HAMAP-Rule" id="MF_02126"/>
    </source>
</evidence>
<dbReference type="HAMAP" id="MF_02126">
    <property type="entry name" value="RF_methyltr_PrmC"/>
    <property type="match status" value="1"/>
</dbReference>
<feature type="binding site" evidence="5">
    <location>
        <begin position="161"/>
        <end position="164"/>
    </location>
    <ligand>
        <name>substrate</name>
    </ligand>
</feature>
<dbReference type="PROSITE" id="PS00092">
    <property type="entry name" value="N6_MTASE"/>
    <property type="match status" value="1"/>
</dbReference>
<dbReference type="InterPro" id="IPR029063">
    <property type="entry name" value="SAM-dependent_MTases_sf"/>
</dbReference>
<proteinExistence type="inferred from homology"/>
<dbReference type="AlphaFoldDB" id="A0A2V1P777"/>
<dbReference type="SUPFAM" id="SSF53335">
    <property type="entry name" value="S-adenosyl-L-methionine-dependent methyltransferases"/>
    <property type="match status" value="1"/>
</dbReference>
<dbReference type="InterPro" id="IPR050320">
    <property type="entry name" value="N5-glutamine_MTase"/>
</dbReference>
<evidence type="ECO:0000313" key="8">
    <source>
        <dbReference type="Proteomes" id="UP000245293"/>
    </source>
</evidence>
<dbReference type="NCBIfam" id="TIGR03534">
    <property type="entry name" value="RF_mod_PrmC"/>
    <property type="match status" value="1"/>
</dbReference>
<dbReference type="GO" id="GO:0003676">
    <property type="term" value="F:nucleic acid binding"/>
    <property type="evidence" value="ECO:0007669"/>
    <property type="project" value="InterPro"/>
</dbReference>
<keyword evidence="2 5" id="KW-0808">Transferase</keyword>
<dbReference type="Pfam" id="PF05175">
    <property type="entry name" value="MTS"/>
    <property type="match status" value="1"/>
</dbReference>
<sequence>MTEAEAAERLAEAGLADARREARKLTRIAEDRGVSLAELAARRAAGEPMSHILGYRDFWEHRFEVTADVLDPRPDTETLVAAALEAPFSRVLDLGTGSGCIVLSLLAARNHATGLGTDLSEAALAVAGRNARRLGVQDRAALIRSDWWQAVSGSFDLIVSNPPYIAADEMAALQPELSYEPRMALTDEGDGLSAYRVLVSGAPAHLAPSGRLMVEIGPTQGAEVAAMFEAAGLESVEIRPDIDGRDRVVIGTMVPTKR</sequence>
<dbReference type="Proteomes" id="UP000245293">
    <property type="component" value="Unassembled WGS sequence"/>
</dbReference>
<dbReference type="InterPro" id="IPR019874">
    <property type="entry name" value="RF_methyltr_PrmC"/>
</dbReference>
<dbReference type="RefSeq" id="WP_109386348.1">
    <property type="nucleotide sequence ID" value="NZ_QETF01000002.1"/>
</dbReference>
<dbReference type="PANTHER" id="PTHR18895">
    <property type="entry name" value="HEMK METHYLTRANSFERASE"/>
    <property type="match status" value="1"/>
</dbReference>
<evidence type="ECO:0000256" key="4">
    <source>
        <dbReference type="ARBA" id="ARBA00048391"/>
    </source>
</evidence>
<dbReference type="Gene3D" id="3.40.50.150">
    <property type="entry name" value="Vaccinia Virus protein VP39"/>
    <property type="match status" value="1"/>
</dbReference>
<organism evidence="7 8">
    <name type="scientific">Salibaculum griseiflavum</name>
    <dbReference type="NCBI Taxonomy" id="1914409"/>
    <lineage>
        <taxon>Bacteria</taxon>
        <taxon>Pseudomonadati</taxon>
        <taxon>Pseudomonadota</taxon>
        <taxon>Alphaproteobacteria</taxon>
        <taxon>Rhodobacterales</taxon>
        <taxon>Roseobacteraceae</taxon>
        <taxon>Salibaculum</taxon>
    </lineage>
</organism>
<dbReference type="InterPro" id="IPR002052">
    <property type="entry name" value="DNA_methylase_N6_adenine_CS"/>
</dbReference>
<evidence type="ECO:0000256" key="1">
    <source>
        <dbReference type="ARBA" id="ARBA00022603"/>
    </source>
</evidence>
<dbReference type="GO" id="GO:0102559">
    <property type="term" value="F:peptide chain release factor N(5)-glutamine methyltransferase activity"/>
    <property type="evidence" value="ECO:0007669"/>
    <property type="project" value="UniProtKB-EC"/>
</dbReference>
<dbReference type="GO" id="GO:0032259">
    <property type="term" value="P:methylation"/>
    <property type="evidence" value="ECO:0007669"/>
    <property type="project" value="UniProtKB-KW"/>
</dbReference>
<reference evidence="8" key="1">
    <citation type="submission" date="2018-05" db="EMBL/GenBank/DDBJ databases">
        <authorList>
            <person name="Du Z."/>
            <person name="Wang X."/>
        </authorList>
    </citation>
    <scope>NUCLEOTIDE SEQUENCE [LARGE SCALE GENOMIC DNA]</scope>
    <source>
        <strain evidence="8">WDS4C29</strain>
    </source>
</reference>
<comment type="caution">
    <text evidence="7">The sequence shown here is derived from an EMBL/GenBank/DDBJ whole genome shotgun (WGS) entry which is preliminary data.</text>
</comment>
<comment type="function">
    <text evidence="5">Methylates the class 1 translation termination release factors RF1/PrfA and RF2/PrfB on the glutamine residue of the universally conserved GGQ motif.</text>
</comment>
<dbReference type="Gene3D" id="1.10.8.10">
    <property type="entry name" value="DNA helicase RuvA subunit, C-terminal domain"/>
    <property type="match status" value="1"/>
</dbReference>
<dbReference type="InterPro" id="IPR004556">
    <property type="entry name" value="HemK-like"/>
</dbReference>
<feature type="binding site" evidence="5">
    <location>
        <begin position="95"/>
        <end position="99"/>
    </location>
    <ligand>
        <name>S-adenosyl-L-methionine</name>
        <dbReference type="ChEBI" id="CHEBI:59789"/>
    </ligand>
</feature>
<keyword evidence="1 5" id="KW-0489">Methyltransferase</keyword>
<comment type="similarity">
    <text evidence="5">Belongs to the protein N5-glutamine methyltransferase family. PrmC subfamily.</text>
</comment>
<evidence type="ECO:0000313" key="7">
    <source>
        <dbReference type="EMBL" id="PWG18196.1"/>
    </source>
</evidence>
<dbReference type="PANTHER" id="PTHR18895:SF74">
    <property type="entry name" value="MTRF1L RELEASE FACTOR GLUTAMINE METHYLTRANSFERASE"/>
    <property type="match status" value="1"/>
</dbReference>
<keyword evidence="3 5" id="KW-0949">S-adenosyl-L-methionine</keyword>
<evidence type="ECO:0000259" key="6">
    <source>
        <dbReference type="Pfam" id="PF05175"/>
    </source>
</evidence>
<name>A0A2V1P777_9RHOB</name>
<evidence type="ECO:0000256" key="2">
    <source>
        <dbReference type="ARBA" id="ARBA00022679"/>
    </source>
</evidence>